<dbReference type="InterPro" id="IPR009946">
    <property type="entry name" value="AcMNPV_Orf4"/>
</dbReference>
<dbReference type="EMBL" id="MH370144">
    <property type="protein sequence ID" value="AYN44993.1"/>
    <property type="molecule type" value="Genomic_DNA"/>
</dbReference>
<evidence type="ECO:0000313" key="1">
    <source>
        <dbReference type="EMBL" id="AYN44993.1"/>
    </source>
</evidence>
<sequence length="109" mass="12570">MDLFKTKNAGQLFNVILNISNLVDTTKTNAQHLFYALCVSYIKTTVNGTSALNTLKFAFDQIIQIEKTLFNKRRVLDYALMYLANHSDGQNLQCYINLQCLDYLMTKYI</sequence>
<protein>
    <submittedName>
        <fullName evidence="1">Se33</fullName>
    </submittedName>
</protein>
<organism evidence="1 2">
    <name type="scientific">Spodoptera exigua multiple nucleopolyhedrovirus</name>
    <dbReference type="NCBI Taxonomy" id="10454"/>
    <lineage>
        <taxon>Viruses</taxon>
        <taxon>Viruses incertae sedis</taxon>
        <taxon>Naldaviricetes</taxon>
        <taxon>Lefavirales</taxon>
        <taxon>Baculoviridae</taxon>
        <taxon>Alphabaculovirus</taxon>
    </lineage>
</organism>
<name>A0A3G2JTY2_9ABAC</name>
<dbReference type="GeneID" id="80535789"/>
<accession>A0A3G2JTY2</accession>
<proteinExistence type="predicted"/>
<dbReference type="KEGG" id="vg:80535789"/>
<keyword evidence="2" id="KW-1185">Reference proteome</keyword>
<dbReference type="Proteomes" id="UP000676073">
    <property type="component" value="Segment"/>
</dbReference>
<gene>
    <name evidence="1" type="primary">se33</name>
    <name evidence="1" type="ORF">SENV_ORF33</name>
</gene>
<dbReference type="RefSeq" id="YP_010797797.1">
    <property type="nucleotide sequence ID" value="NC_076246.1"/>
</dbReference>
<evidence type="ECO:0000313" key="2">
    <source>
        <dbReference type="Proteomes" id="UP000676073"/>
    </source>
</evidence>
<dbReference type="Pfam" id="PF07346">
    <property type="entry name" value="DUF1477"/>
    <property type="match status" value="1"/>
</dbReference>
<reference evidence="1 2" key="1">
    <citation type="submission" date="2018-05" db="EMBL/GenBank/DDBJ databases">
        <title>The genome sequence of a novel Spodoptera exigua multiple nucleopolyhedrovirus, SeMNPV-QD, isolated from Qingdao, China.</title>
        <authorList>
            <person name="Chen Y."/>
            <person name="Qi B."/>
            <person name="Zheng G."/>
            <person name="Zhang Y."/>
            <person name="Li C."/>
        </authorList>
    </citation>
    <scope>NUCLEOTIDE SEQUENCE [LARGE SCALE GENOMIC DNA]</scope>
    <source>
        <strain evidence="1">SeMNPV-QD</strain>
    </source>
</reference>